<evidence type="ECO:0000313" key="2">
    <source>
        <dbReference type="EMBL" id="QPT37563.1"/>
    </source>
</evidence>
<evidence type="ECO:0000313" key="3">
    <source>
        <dbReference type="Proteomes" id="UP000594865"/>
    </source>
</evidence>
<dbReference type="RefSeq" id="WP_111726583.1">
    <property type="nucleotide sequence ID" value="NZ_CP065726.1"/>
</dbReference>
<feature type="region of interest" description="Disordered" evidence="1">
    <location>
        <begin position="1"/>
        <end position="69"/>
    </location>
</feature>
<gene>
    <name evidence="2" type="ORF">I6G28_06420</name>
</gene>
<dbReference type="GeneID" id="84020801"/>
<dbReference type="Proteomes" id="UP000594865">
    <property type="component" value="Chromosome"/>
</dbReference>
<keyword evidence="3" id="KW-1185">Reference proteome</keyword>
<name>A0A7T3BN21_NEICI</name>
<reference evidence="2 3" key="1">
    <citation type="submission" date="2020-12" db="EMBL/GenBank/DDBJ databases">
        <title>FDA dAtabase for Regulatory Grade micrObial Sequences (FDA-ARGOS): Supporting development and validation of Infectious Disease Dx tests.</title>
        <authorList>
            <person name="Sproer C."/>
            <person name="Gronow S."/>
            <person name="Severitt S."/>
            <person name="Schroder I."/>
            <person name="Tallon L."/>
            <person name="Sadzewicz L."/>
            <person name="Zhao X."/>
            <person name="Boylan J."/>
            <person name="Ott S."/>
            <person name="Bowen H."/>
            <person name="Vavikolanu K."/>
            <person name="Mehta A."/>
            <person name="Aluvathingal J."/>
            <person name="Nadendla S."/>
            <person name="Lowell S."/>
            <person name="Myers T."/>
            <person name="Yan Y."/>
            <person name="Sichtig H."/>
        </authorList>
    </citation>
    <scope>NUCLEOTIDE SEQUENCE [LARGE SCALE GENOMIC DNA]</scope>
    <source>
        <strain evidence="2 3">FDAARGOS_871</strain>
    </source>
</reference>
<accession>A0A7T3BN21</accession>
<dbReference type="AlphaFoldDB" id="A0A7T3BN21"/>
<feature type="compositionally biased region" description="Basic and acidic residues" evidence="1">
    <location>
        <begin position="33"/>
        <end position="42"/>
    </location>
</feature>
<sequence length="69" mass="7484">MPSESPLLSDGISKLPAQPATVQKAEQKPSQTKIKETERESGRTQTVNKTPRDTQTSDACLPILSKSDC</sequence>
<evidence type="ECO:0000256" key="1">
    <source>
        <dbReference type="SAM" id="MobiDB-lite"/>
    </source>
</evidence>
<proteinExistence type="predicted"/>
<feature type="compositionally biased region" description="Polar residues" evidence="1">
    <location>
        <begin position="43"/>
        <end position="58"/>
    </location>
</feature>
<protein>
    <submittedName>
        <fullName evidence="2">Uncharacterized protein</fullName>
    </submittedName>
</protein>
<organism evidence="2 3">
    <name type="scientific">Neisseria cinerea</name>
    <dbReference type="NCBI Taxonomy" id="483"/>
    <lineage>
        <taxon>Bacteria</taxon>
        <taxon>Pseudomonadati</taxon>
        <taxon>Pseudomonadota</taxon>
        <taxon>Betaproteobacteria</taxon>
        <taxon>Neisseriales</taxon>
        <taxon>Neisseriaceae</taxon>
        <taxon>Neisseria</taxon>
    </lineage>
</organism>
<dbReference type="EMBL" id="CP065726">
    <property type="protein sequence ID" value="QPT37563.1"/>
    <property type="molecule type" value="Genomic_DNA"/>
</dbReference>